<protein>
    <submittedName>
        <fullName evidence="2">Uncharacterized protein</fullName>
    </submittedName>
</protein>
<feature type="transmembrane region" description="Helical" evidence="1">
    <location>
        <begin position="40"/>
        <end position="59"/>
    </location>
</feature>
<gene>
    <name evidence="2" type="ORF">SIOphi_00100</name>
</gene>
<accession>R4JEV9</accession>
<evidence type="ECO:0000256" key="1">
    <source>
        <dbReference type="SAM" id="Phobius"/>
    </source>
</evidence>
<sequence length="61" mass="6776">MLYVILACMLGCLVSAAGHGYCLLSEIKNKGSKVDKQNSLGWMLISIILFFSFMAHLNFSF</sequence>
<proteinExistence type="predicted"/>
<dbReference type="Proteomes" id="UP000258501">
    <property type="component" value="Segment"/>
</dbReference>
<organism evidence="2 3">
    <name type="scientific">Bacillus phage SIOphi</name>
    <dbReference type="NCBI Taxonomy" id="1285382"/>
    <lineage>
        <taxon>Viruses</taxon>
        <taxon>Duplodnaviria</taxon>
        <taxon>Heunggongvirae</taxon>
        <taxon>Uroviricota</taxon>
        <taxon>Caudoviricetes</taxon>
        <taxon>Herelleviridae</taxon>
        <taxon>Bastillevirinae</taxon>
        <taxon>Siophivirus</taxon>
        <taxon>Siophivirus SIOphi</taxon>
    </lineage>
</organism>
<reference evidence="2 3" key="1">
    <citation type="submission" date="2013-02" db="EMBL/GenBank/DDBJ databases">
        <authorList>
            <person name="Lukaszewicz M."/>
            <person name="Biegalska A."/>
            <person name="Krasowska A."/>
        </authorList>
    </citation>
    <scope>NUCLEOTIDE SEQUENCE [LARGE SCALE GENOMIC DNA]</scope>
</reference>
<evidence type="ECO:0000313" key="3">
    <source>
        <dbReference type="Proteomes" id="UP000258501"/>
    </source>
</evidence>
<keyword evidence="3" id="KW-1185">Reference proteome</keyword>
<keyword evidence="1" id="KW-0812">Transmembrane</keyword>
<name>R4JEV9_9CAUD</name>
<evidence type="ECO:0000313" key="2">
    <source>
        <dbReference type="EMBL" id="AGK86828.1"/>
    </source>
</evidence>
<dbReference type="EMBL" id="KC699836">
    <property type="protein sequence ID" value="AGK86828.1"/>
    <property type="molecule type" value="Genomic_DNA"/>
</dbReference>
<keyword evidence="1" id="KW-1133">Transmembrane helix</keyword>
<keyword evidence="1" id="KW-0472">Membrane</keyword>